<evidence type="ECO:0000256" key="1">
    <source>
        <dbReference type="SAM" id="Phobius"/>
    </source>
</evidence>
<keyword evidence="3" id="KW-1185">Reference proteome</keyword>
<dbReference type="NCBIfam" id="TIGR02532">
    <property type="entry name" value="IV_pilin_GFxxxE"/>
    <property type="match status" value="1"/>
</dbReference>
<dbReference type="RefSeq" id="WP_146561104.1">
    <property type="nucleotide sequence ID" value="NZ_SIHJ01000001.1"/>
</dbReference>
<keyword evidence="1" id="KW-0812">Transmembrane</keyword>
<name>A0A5C5VBR3_9BACT</name>
<gene>
    <name evidence="2" type="ORF">KOR34_00390</name>
</gene>
<dbReference type="SUPFAM" id="SSF54523">
    <property type="entry name" value="Pili subunits"/>
    <property type="match status" value="1"/>
</dbReference>
<proteinExistence type="predicted"/>
<evidence type="ECO:0000313" key="2">
    <source>
        <dbReference type="EMBL" id="TWT35152.1"/>
    </source>
</evidence>
<dbReference type="InterPro" id="IPR012902">
    <property type="entry name" value="N_methyl_site"/>
</dbReference>
<evidence type="ECO:0000313" key="3">
    <source>
        <dbReference type="Proteomes" id="UP000316714"/>
    </source>
</evidence>
<dbReference type="InterPro" id="IPR045584">
    <property type="entry name" value="Pilin-like"/>
</dbReference>
<dbReference type="AlphaFoldDB" id="A0A5C5VBR3"/>
<accession>A0A5C5VBR3</accession>
<feature type="transmembrane region" description="Helical" evidence="1">
    <location>
        <begin position="12"/>
        <end position="35"/>
    </location>
</feature>
<reference evidence="2 3" key="1">
    <citation type="submission" date="2019-02" db="EMBL/GenBank/DDBJ databases">
        <title>Deep-cultivation of Planctomycetes and their phenomic and genomic characterization uncovers novel biology.</title>
        <authorList>
            <person name="Wiegand S."/>
            <person name="Jogler M."/>
            <person name="Boedeker C."/>
            <person name="Pinto D."/>
            <person name="Vollmers J."/>
            <person name="Rivas-Marin E."/>
            <person name="Kohn T."/>
            <person name="Peeters S.H."/>
            <person name="Heuer A."/>
            <person name="Rast P."/>
            <person name="Oberbeckmann S."/>
            <person name="Bunk B."/>
            <person name="Jeske O."/>
            <person name="Meyerdierks A."/>
            <person name="Storesund J.E."/>
            <person name="Kallscheuer N."/>
            <person name="Luecker S."/>
            <person name="Lage O.M."/>
            <person name="Pohl T."/>
            <person name="Merkel B.J."/>
            <person name="Hornburger P."/>
            <person name="Mueller R.-W."/>
            <person name="Bruemmer F."/>
            <person name="Labrenz M."/>
            <person name="Spormann A.M."/>
            <person name="Op Den Camp H."/>
            <person name="Overmann J."/>
            <person name="Amann R."/>
            <person name="Jetten M.S.M."/>
            <person name="Mascher T."/>
            <person name="Medema M.H."/>
            <person name="Devos D.P."/>
            <person name="Kaster A.-K."/>
            <person name="Ovreas L."/>
            <person name="Rohde M."/>
            <person name="Galperin M.Y."/>
            <person name="Jogler C."/>
        </authorList>
    </citation>
    <scope>NUCLEOTIDE SEQUENCE [LARGE SCALE GENOMIC DNA]</scope>
    <source>
        <strain evidence="2 3">KOR34</strain>
    </source>
</reference>
<evidence type="ECO:0008006" key="4">
    <source>
        <dbReference type="Google" id="ProtNLM"/>
    </source>
</evidence>
<dbReference type="OrthoDB" id="275425at2"/>
<organism evidence="2 3">
    <name type="scientific">Posidoniimonas corsicana</name>
    <dbReference type="NCBI Taxonomy" id="1938618"/>
    <lineage>
        <taxon>Bacteria</taxon>
        <taxon>Pseudomonadati</taxon>
        <taxon>Planctomycetota</taxon>
        <taxon>Planctomycetia</taxon>
        <taxon>Pirellulales</taxon>
        <taxon>Lacipirellulaceae</taxon>
        <taxon>Posidoniimonas</taxon>
    </lineage>
</organism>
<dbReference type="Pfam" id="PF07963">
    <property type="entry name" value="N_methyl"/>
    <property type="match status" value="1"/>
</dbReference>
<sequence>MTRPTPAPRHQAFTLLEVIIALAILAVSLGVLSEVSRLSLMNSRRAAMQSEAALVAESVLGELESGAAQLVAFSSEWNPTDLATPVWRYEVAIDQTNVQGMLLARVLVTEIDPGDEQPTSLQVVRWFQDPDYIELLESQSEEAV</sequence>
<keyword evidence="1" id="KW-1133">Transmembrane helix</keyword>
<dbReference type="EMBL" id="SIHJ01000001">
    <property type="protein sequence ID" value="TWT35152.1"/>
    <property type="molecule type" value="Genomic_DNA"/>
</dbReference>
<protein>
    <recommendedName>
        <fullName evidence="4">General secretion pathway protein I</fullName>
    </recommendedName>
</protein>
<comment type="caution">
    <text evidence="2">The sequence shown here is derived from an EMBL/GenBank/DDBJ whole genome shotgun (WGS) entry which is preliminary data.</text>
</comment>
<dbReference type="Proteomes" id="UP000316714">
    <property type="component" value="Unassembled WGS sequence"/>
</dbReference>
<keyword evidence="1" id="KW-0472">Membrane</keyword>